<sequence>MQVLRSQSPLLAKEDLAGGEVAARLARLRLLTEELGGLLADGSAATNQQVLMLLRDSGIFALDPRNPPYLEAAPAAADADGAADDEGAAKEIAAMERFLACPAAQFWGYWQYVQEQSPFSTQQGIKGAEFPRVLVVLDGDEGTHTHSRTINISGSSRCRTAISRTSPRVAKQRSSALGDCSMSAALGP</sequence>
<gene>
    <name evidence="1" type="ORF">KWG56_13000</name>
</gene>
<proteinExistence type="predicted"/>
<protein>
    <submittedName>
        <fullName evidence="1">Uncharacterized protein</fullName>
    </submittedName>
</protein>
<organism evidence="1 2">
    <name type="scientific">Brevundimonas nasdae</name>
    <dbReference type="NCBI Taxonomy" id="172043"/>
    <lineage>
        <taxon>Bacteria</taxon>
        <taxon>Pseudomonadati</taxon>
        <taxon>Pseudomonadota</taxon>
        <taxon>Alphaproteobacteria</taxon>
        <taxon>Caulobacterales</taxon>
        <taxon>Caulobacteraceae</taxon>
        <taxon>Brevundimonas</taxon>
    </lineage>
</organism>
<dbReference type="Proteomes" id="UP000824334">
    <property type="component" value="Chromosome"/>
</dbReference>
<dbReference type="EMBL" id="CP080034">
    <property type="protein sequence ID" value="QYC09507.1"/>
    <property type="molecule type" value="Genomic_DNA"/>
</dbReference>
<evidence type="ECO:0000313" key="2">
    <source>
        <dbReference type="Proteomes" id="UP000824334"/>
    </source>
</evidence>
<name>A0ABX8TEW6_9CAUL</name>
<evidence type="ECO:0000313" key="1">
    <source>
        <dbReference type="EMBL" id="QYC09507.1"/>
    </source>
</evidence>
<dbReference type="RefSeq" id="WP_219355076.1">
    <property type="nucleotide sequence ID" value="NZ_CP080034.1"/>
</dbReference>
<accession>A0ABX8TEW6</accession>
<keyword evidence="2" id="KW-1185">Reference proteome</keyword>
<reference evidence="1 2" key="1">
    <citation type="submission" date="2021-07" db="EMBL/GenBank/DDBJ databases">
        <title>Isolation and characterization of bacteria from a gold mining with a capacity of golden bioaccumulation.</title>
        <authorList>
            <person name="Yang X.J."/>
        </authorList>
    </citation>
    <scope>NUCLEOTIDE SEQUENCE [LARGE SCALE GENOMIC DNA]</scope>
    <source>
        <strain evidence="1 2">Au29</strain>
    </source>
</reference>
<dbReference type="GeneID" id="94376196"/>